<dbReference type="PIRSF" id="PIRSF029038">
    <property type="entry name" value="Mtase_YbiN_prd"/>
    <property type="match status" value="1"/>
</dbReference>
<dbReference type="Gene3D" id="3.40.50.150">
    <property type="entry name" value="Vaccinia Virus protein VP39"/>
    <property type="match status" value="1"/>
</dbReference>
<proteinExistence type="inferred from homology"/>
<evidence type="ECO:0000256" key="1">
    <source>
        <dbReference type="ARBA" id="ARBA00022490"/>
    </source>
</evidence>
<keyword evidence="1 6" id="KW-0963">Cytoplasm</keyword>
<dbReference type="InterPro" id="IPR010286">
    <property type="entry name" value="METTL16/RlmF"/>
</dbReference>
<keyword evidence="5 6" id="KW-0949">S-adenosyl-L-methionine</keyword>
<comment type="subcellular location">
    <subcellularLocation>
        <location evidence="6">Cytoplasm</location>
    </subcellularLocation>
</comment>
<dbReference type="PANTHER" id="PTHR13393:SF0">
    <property type="entry name" value="RNA N6-ADENOSINE-METHYLTRANSFERASE METTL16"/>
    <property type="match status" value="1"/>
</dbReference>
<dbReference type="Pfam" id="PF05971">
    <property type="entry name" value="Methyltransf_10"/>
    <property type="match status" value="1"/>
</dbReference>
<comment type="function">
    <text evidence="6">Specifically methylates the adenine in position 1618 of 23S rRNA.</text>
</comment>
<evidence type="ECO:0000256" key="5">
    <source>
        <dbReference type="ARBA" id="ARBA00022691"/>
    </source>
</evidence>
<name>A0A937DGG1_9BACT</name>
<reference evidence="8" key="1">
    <citation type="submission" date="2021-01" db="EMBL/GenBank/DDBJ databases">
        <title>Marivirga sp. nov., isolated from intertidal surface sediments.</title>
        <authorList>
            <person name="Zhang M."/>
        </authorList>
    </citation>
    <scope>NUCLEOTIDE SEQUENCE</scope>
    <source>
        <strain evidence="8">SM1354</strain>
    </source>
</reference>
<feature type="compositionally biased region" description="Basic residues" evidence="7">
    <location>
        <begin position="1"/>
        <end position="16"/>
    </location>
</feature>
<comment type="caution">
    <text evidence="8">The sequence shown here is derived from an EMBL/GenBank/DDBJ whole genome shotgun (WGS) entry which is preliminary data.</text>
</comment>
<protein>
    <recommendedName>
        <fullName evidence="6">Ribosomal RNA large subunit methyltransferase F</fullName>
        <ecNumber evidence="6">2.1.1.181</ecNumber>
    </recommendedName>
    <alternativeName>
        <fullName evidence="6">23S rRNA mA1618 methyltransferase</fullName>
    </alternativeName>
    <alternativeName>
        <fullName evidence="6">rRNA adenine N-6-methyltransferase</fullName>
    </alternativeName>
</protein>
<keyword evidence="2 6" id="KW-0698">rRNA processing</keyword>
<evidence type="ECO:0000256" key="4">
    <source>
        <dbReference type="ARBA" id="ARBA00022679"/>
    </source>
</evidence>
<dbReference type="SUPFAM" id="SSF53335">
    <property type="entry name" value="S-adenosyl-L-methionine-dependent methyltransferases"/>
    <property type="match status" value="1"/>
</dbReference>
<organism evidence="8 9">
    <name type="scientific">Marivirga atlantica</name>
    <dbReference type="NCBI Taxonomy" id="1548457"/>
    <lineage>
        <taxon>Bacteria</taxon>
        <taxon>Pseudomonadati</taxon>
        <taxon>Bacteroidota</taxon>
        <taxon>Cytophagia</taxon>
        <taxon>Cytophagales</taxon>
        <taxon>Marivirgaceae</taxon>
        <taxon>Marivirga</taxon>
    </lineage>
</organism>
<evidence type="ECO:0000313" key="8">
    <source>
        <dbReference type="EMBL" id="MBL0764748.1"/>
    </source>
</evidence>
<dbReference type="GO" id="GO:0005737">
    <property type="term" value="C:cytoplasm"/>
    <property type="evidence" value="ECO:0007669"/>
    <property type="project" value="UniProtKB-SubCell"/>
</dbReference>
<accession>A0A937DGG1</accession>
<dbReference type="Proteomes" id="UP000642920">
    <property type="component" value="Unassembled WGS sequence"/>
</dbReference>
<dbReference type="RefSeq" id="WP_201918609.1">
    <property type="nucleotide sequence ID" value="NZ_JAERQG010000001.1"/>
</dbReference>
<feature type="region of interest" description="Disordered" evidence="7">
    <location>
        <begin position="1"/>
        <end position="21"/>
    </location>
</feature>
<comment type="similarity">
    <text evidence="6">Belongs to the methyltransferase superfamily. METTL16/RlmF family.</text>
</comment>
<dbReference type="EC" id="2.1.1.181" evidence="6"/>
<dbReference type="AlphaFoldDB" id="A0A937DGG1"/>
<evidence type="ECO:0000256" key="6">
    <source>
        <dbReference type="HAMAP-Rule" id="MF_01848"/>
    </source>
</evidence>
<keyword evidence="9" id="KW-1185">Reference proteome</keyword>
<comment type="catalytic activity">
    <reaction evidence="6">
        <text>adenosine(1618) in 23S rRNA + S-adenosyl-L-methionine = N(6)-methyladenosine(1618) in 23S rRNA + S-adenosyl-L-homocysteine + H(+)</text>
        <dbReference type="Rhea" id="RHEA:16497"/>
        <dbReference type="Rhea" id="RHEA-COMP:10229"/>
        <dbReference type="Rhea" id="RHEA-COMP:10231"/>
        <dbReference type="ChEBI" id="CHEBI:15378"/>
        <dbReference type="ChEBI" id="CHEBI:57856"/>
        <dbReference type="ChEBI" id="CHEBI:59789"/>
        <dbReference type="ChEBI" id="CHEBI:74411"/>
        <dbReference type="ChEBI" id="CHEBI:74449"/>
        <dbReference type="EC" id="2.1.1.181"/>
    </reaction>
</comment>
<evidence type="ECO:0000256" key="7">
    <source>
        <dbReference type="SAM" id="MobiDB-lite"/>
    </source>
</evidence>
<keyword evidence="4 6" id="KW-0808">Transferase</keyword>
<evidence type="ECO:0000313" key="9">
    <source>
        <dbReference type="Proteomes" id="UP000642920"/>
    </source>
</evidence>
<evidence type="ECO:0000256" key="2">
    <source>
        <dbReference type="ARBA" id="ARBA00022552"/>
    </source>
</evidence>
<gene>
    <name evidence="6 8" type="primary">rlmF</name>
    <name evidence="8" type="ORF">JKP34_05765</name>
</gene>
<dbReference type="InterPro" id="IPR016909">
    <property type="entry name" value="rRNA_lsu_MeTfrase_F"/>
</dbReference>
<sequence>MAKKGSLHPQSKHHGRYSFPPLTKANPALKQHLFVNEHGQETINFFDPEAVKELNKALLLHHYELQYWDIPNNNLCPPIPGRADHLLYLKDLLDATPAGTTEQTTVLDIGTGANCIYPLIGASLFGWHFVGSEIAKDSVEAARKNVTNNTAIARKIGIRLQKDKQSILNGIIRPDEYYHLTMCNPPFHASAKEAEAGTKRKLKNLKGKVTAKVELNFGGQSNELWYPGGEIQFVKNYIRESKAFGDQVLWFSCLISKEDNLHKLKKVLQKQEVKRFRVLDMAQGNKKSRILAWSF</sequence>
<dbReference type="HAMAP" id="MF_01848">
    <property type="entry name" value="23SrRNA_methyltr_F"/>
    <property type="match status" value="1"/>
</dbReference>
<dbReference type="EMBL" id="JAERQG010000001">
    <property type="protein sequence ID" value="MBL0764748.1"/>
    <property type="molecule type" value="Genomic_DNA"/>
</dbReference>
<dbReference type="InterPro" id="IPR029063">
    <property type="entry name" value="SAM-dependent_MTases_sf"/>
</dbReference>
<dbReference type="NCBIfam" id="NF008725">
    <property type="entry name" value="PRK11727.1"/>
    <property type="match status" value="1"/>
</dbReference>
<dbReference type="GO" id="GO:0052907">
    <property type="term" value="F:23S rRNA (adenine(1618)-N(6))-methyltransferase activity"/>
    <property type="evidence" value="ECO:0007669"/>
    <property type="project" value="UniProtKB-EC"/>
</dbReference>
<evidence type="ECO:0000256" key="3">
    <source>
        <dbReference type="ARBA" id="ARBA00022603"/>
    </source>
</evidence>
<dbReference type="CDD" id="cd02440">
    <property type="entry name" value="AdoMet_MTases"/>
    <property type="match status" value="1"/>
</dbReference>
<keyword evidence="3 6" id="KW-0489">Methyltransferase</keyword>
<dbReference type="PANTHER" id="PTHR13393">
    <property type="entry name" value="SAM-DEPENDENT METHYLTRANSFERASE"/>
    <property type="match status" value="1"/>
</dbReference>
<dbReference type="GO" id="GO:0070475">
    <property type="term" value="P:rRNA base methylation"/>
    <property type="evidence" value="ECO:0007669"/>
    <property type="project" value="TreeGrafter"/>
</dbReference>